<dbReference type="Gene3D" id="3.40.50.2300">
    <property type="match status" value="2"/>
</dbReference>
<comment type="caution">
    <text evidence="5">The sequence shown here is derived from an EMBL/GenBank/DDBJ whole genome shotgun (WGS) entry which is preliminary data.</text>
</comment>
<proteinExistence type="predicted"/>
<evidence type="ECO:0000256" key="2">
    <source>
        <dbReference type="ARBA" id="ARBA00023125"/>
    </source>
</evidence>
<evidence type="ECO:0000313" key="6">
    <source>
        <dbReference type="Proteomes" id="UP000753724"/>
    </source>
</evidence>
<organism evidence="5 6">
    <name type="scientific">Novosphingobium ovatum</name>
    <dbReference type="NCBI Taxonomy" id="1908523"/>
    <lineage>
        <taxon>Bacteria</taxon>
        <taxon>Pseudomonadati</taxon>
        <taxon>Pseudomonadota</taxon>
        <taxon>Alphaproteobacteria</taxon>
        <taxon>Sphingomonadales</taxon>
        <taxon>Sphingomonadaceae</taxon>
        <taxon>Novosphingobium</taxon>
    </lineage>
</organism>
<keyword evidence="6" id="KW-1185">Reference proteome</keyword>
<evidence type="ECO:0000256" key="3">
    <source>
        <dbReference type="ARBA" id="ARBA00023163"/>
    </source>
</evidence>
<dbReference type="SMART" id="SM00354">
    <property type="entry name" value="HTH_LACI"/>
    <property type="match status" value="1"/>
</dbReference>
<dbReference type="Gene3D" id="1.10.260.40">
    <property type="entry name" value="lambda repressor-like DNA-binding domains"/>
    <property type="match status" value="1"/>
</dbReference>
<protein>
    <submittedName>
        <fullName evidence="5">Substrate-binding domain-containing protein</fullName>
    </submittedName>
</protein>
<evidence type="ECO:0000259" key="4">
    <source>
        <dbReference type="PROSITE" id="PS50932"/>
    </source>
</evidence>
<dbReference type="InterPro" id="IPR028082">
    <property type="entry name" value="Peripla_BP_I"/>
</dbReference>
<dbReference type="SUPFAM" id="SSF47413">
    <property type="entry name" value="lambda repressor-like DNA-binding domains"/>
    <property type="match status" value="1"/>
</dbReference>
<dbReference type="CDD" id="cd01392">
    <property type="entry name" value="HTH_LacI"/>
    <property type="match status" value="1"/>
</dbReference>
<reference evidence="6" key="1">
    <citation type="submission" date="2020-01" db="EMBL/GenBank/DDBJ databases">
        <title>Sphingomonas sp. strain CSW-10.</title>
        <authorList>
            <person name="Chen W.-M."/>
        </authorList>
    </citation>
    <scope>NUCLEOTIDE SEQUENCE [LARGE SCALE GENOMIC DNA]</scope>
    <source>
        <strain evidence="6">FSY-8</strain>
    </source>
</reference>
<feature type="domain" description="HTH lacI-type" evidence="4">
    <location>
        <begin position="11"/>
        <end position="65"/>
    </location>
</feature>
<dbReference type="InterPro" id="IPR000843">
    <property type="entry name" value="HTH_LacI"/>
</dbReference>
<dbReference type="InterPro" id="IPR010982">
    <property type="entry name" value="Lambda_DNA-bd_dom_sf"/>
</dbReference>
<dbReference type="PROSITE" id="PS50932">
    <property type="entry name" value="HTH_LACI_2"/>
    <property type="match status" value="1"/>
</dbReference>
<evidence type="ECO:0000313" key="5">
    <source>
        <dbReference type="EMBL" id="NBC38134.1"/>
    </source>
</evidence>
<keyword evidence="1" id="KW-0805">Transcription regulation</keyword>
<evidence type="ECO:0000256" key="1">
    <source>
        <dbReference type="ARBA" id="ARBA00023015"/>
    </source>
</evidence>
<name>A0ABW9XI64_9SPHN</name>
<dbReference type="SUPFAM" id="SSF53822">
    <property type="entry name" value="Periplasmic binding protein-like I"/>
    <property type="match status" value="1"/>
</dbReference>
<dbReference type="PANTHER" id="PTHR30146:SF153">
    <property type="entry name" value="LACTOSE OPERON REPRESSOR"/>
    <property type="match status" value="1"/>
</dbReference>
<dbReference type="Pfam" id="PF00356">
    <property type="entry name" value="LacI"/>
    <property type="match status" value="1"/>
</dbReference>
<keyword evidence="3" id="KW-0804">Transcription</keyword>
<dbReference type="Pfam" id="PF13377">
    <property type="entry name" value="Peripla_BP_3"/>
    <property type="match status" value="1"/>
</dbReference>
<dbReference type="InterPro" id="IPR046335">
    <property type="entry name" value="LacI/GalR-like_sensor"/>
</dbReference>
<sequence length="343" mass="35517">MPARRSVPHRVTIQDVAARAGVSAMTVSNVINRKGKTSQATRDNVQRIIREMGYVPSQAARSLVGAAAARIGLMYYDADSPFIDTLIAAVALATAESGLQLLMRDVRGIDPASVVAAAQGLARSGADGLLLMPPFAEMMAEHPGFAALNVPAVAIATARGLPGMASVRIDNGAAMRDLACGLIARGRRRIACVTGPRRHSDSQARLDGFLQAMAQAGLDVPDAYVVEGGFTFATGLAAAQALLTLPERPDAIMAASDDMAAAVLLAAHRAGLDVPGDLTVTGFDDTSIAMRVWPALTTVRQPLRAMAGAAVGLLAQGVRAGTGALAGDTVLDFDVIWRESTPA</sequence>
<dbReference type="PANTHER" id="PTHR30146">
    <property type="entry name" value="LACI-RELATED TRANSCRIPTIONAL REPRESSOR"/>
    <property type="match status" value="1"/>
</dbReference>
<accession>A0ABW9XI64</accession>
<dbReference type="PROSITE" id="PS00356">
    <property type="entry name" value="HTH_LACI_1"/>
    <property type="match status" value="1"/>
</dbReference>
<dbReference type="Proteomes" id="UP000753724">
    <property type="component" value="Unassembled WGS sequence"/>
</dbReference>
<dbReference type="EMBL" id="JAAAPO010000009">
    <property type="protein sequence ID" value="NBC38134.1"/>
    <property type="molecule type" value="Genomic_DNA"/>
</dbReference>
<gene>
    <name evidence="5" type="ORF">GTZ99_16410</name>
</gene>
<keyword evidence="2" id="KW-0238">DNA-binding</keyword>